<feature type="compositionally biased region" description="Polar residues" evidence="1">
    <location>
        <begin position="15"/>
        <end position="24"/>
    </location>
</feature>
<dbReference type="AlphaFoldDB" id="V2XGA0"/>
<dbReference type="PANTHER" id="PTHR33112">
    <property type="entry name" value="DOMAIN PROTEIN, PUTATIVE-RELATED"/>
    <property type="match status" value="1"/>
</dbReference>
<evidence type="ECO:0000313" key="3">
    <source>
        <dbReference type="EMBL" id="ESK92747.1"/>
    </source>
</evidence>
<dbReference type="Proteomes" id="UP000017559">
    <property type="component" value="Unassembled WGS sequence"/>
</dbReference>
<reference evidence="3 4" key="1">
    <citation type="journal article" date="2014" name="BMC Genomics">
        <title>Genome and secretome analysis of the hemibiotrophic fungal pathogen, Moniliophthora roreri, which causes frosty pod rot disease of cacao: mechanisms of the biotrophic and necrotrophic phases.</title>
        <authorList>
            <person name="Meinhardt L.W."/>
            <person name="Costa G.G.L."/>
            <person name="Thomazella D.P.T."/>
            <person name="Teixeira P.J.P.L."/>
            <person name="Carazzolle M.F."/>
            <person name="Schuster S.C."/>
            <person name="Carlson J.E."/>
            <person name="Guiltinan M.J."/>
            <person name="Mieczkowski P."/>
            <person name="Farmer A."/>
            <person name="Ramaraj T."/>
            <person name="Crozier J."/>
            <person name="Davis R.E."/>
            <person name="Shao J."/>
            <person name="Melnick R.L."/>
            <person name="Pereira G.A.G."/>
            <person name="Bailey B.A."/>
        </authorList>
    </citation>
    <scope>NUCLEOTIDE SEQUENCE [LARGE SCALE GENOMIC DNA]</scope>
    <source>
        <strain evidence="3 4">MCA 2997</strain>
    </source>
</reference>
<keyword evidence="4" id="KW-1185">Reference proteome</keyword>
<proteinExistence type="predicted"/>
<protein>
    <submittedName>
        <fullName evidence="3">HET-domain-containing protein</fullName>
    </submittedName>
</protein>
<comment type="caution">
    <text evidence="3">The sequence shown here is derived from an EMBL/GenBank/DDBJ whole genome shotgun (WGS) entry which is preliminary data.</text>
</comment>
<feature type="domain" description="Heterokaryon incompatibility" evidence="2">
    <location>
        <begin position="229"/>
        <end position="319"/>
    </location>
</feature>
<dbReference type="EMBL" id="AWSO01000255">
    <property type="protein sequence ID" value="ESK92747.1"/>
    <property type="molecule type" value="Genomic_DNA"/>
</dbReference>
<name>V2XGA0_MONRO</name>
<accession>V2XGA0</accession>
<gene>
    <name evidence="3" type="ORF">Moror_15920</name>
</gene>
<evidence type="ECO:0000313" key="4">
    <source>
        <dbReference type="Proteomes" id="UP000017559"/>
    </source>
</evidence>
<evidence type="ECO:0000259" key="2">
    <source>
        <dbReference type="Pfam" id="PF06985"/>
    </source>
</evidence>
<feature type="region of interest" description="Disordered" evidence="1">
    <location>
        <begin position="1"/>
        <end position="45"/>
    </location>
</feature>
<dbReference type="KEGG" id="mrr:Moror_15920"/>
<dbReference type="PANTHER" id="PTHR33112:SF16">
    <property type="entry name" value="HETEROKARYON INCOMPATIBILITY DOMAIN-CONTAINING PROTEIN"/>
    <property type="match status" value="1"/>
</dbReference>
<dbReference type="InterPro" id="IPR010730">
    <property type="entry name" value="HET"/>
</dbReference>
<evidence type="ECO:0000256" key="1">
    <source>
        <dbReference type="SAM" id="MobiDB-lite"/>
    </source>
</evidence>
<organism evidence="3 4">
    <name type="scientific">Moniliophthora roreri (strain MCA 2997)</name>
    <name type="common">Cocoa frosty pod rot fungus</name>
    <name type="synonym">Crinipellis roreri</name>
    <dbReference type="NCBI Taxonomy" id="1381753"/>
    <lineage>
        <taxon>Eukaryota</taxon>
        <taxon>Fungi</taxon>
        <taxon>Dikarya</taxon>
        <taxon>Basidiomycota</taxon>
        <taxon>Agaricomycotina</taxon>
        <taxon>Agaricomycetes</taxon>
        <taxon>Agaricomycetidae</taxon>
        <taxon>Agaricales</taxon>
        <taxon>Marasmiineae</taxon>
        <taxon>Marasmiaceae</taxon>
        <taxon>Moniliophthora</taxon>
    </lineage>
</organism>
<dbReference type="HOGENOM" id="CLU_020536_0_0_1"/>
<sequence>MGETSSKIQAHPDETSTQLPSQPSEDAESKPPGLPGCSPDDASGALCEVEGRSGGDKVVTGPLLSEEMKQKLFQDVLRTMSKSFHERLKRVGNMESILDSRDNAYEQERDSAPEFAQRMDGGIIAIEEMLKDSTSLFQDVIAKELFEAGKRAEEAGLRVETEELPKPLPIVPTPMAVVLTKPLSSLDNTIIDISGEALPCRFRLIDCAKLVHEETLQVIEYPDTQGIPYAVISYIWRGAIGPTAASFVKYGTFAVKGAEDGDPVSVDVLLHVCKAALLKNIPLLWLDRLCIIQTSRDDKVWQIQQMYRIYAECAECFILPGGTRRLVRLEEPTMWIHRGWTLQEAVAPRSASVVIHWEHGDGSFGNPEQRIGTSGSIEEIVPGQSAYIRLSSLVNASVAEDVEFRAVAPDTYRGRQVDVSIRIFGNDEEAGWRHAFALSAALKPVDDEVDPKGDKKRTAIWRSAQMRTSSRPVDMVFSIMGLFGVTLDPCAFKAHDRLGATIALARDILSQGGSPNWFAISLALPHNNSLLSFPMFPETNEAGAAIYEVDNTRVEAAELMRDVDGWLGVEGIPGATMDEFGFLTVTMKSVPVRFTGRFQILPTPSKSRQSYDTQLLRYHDLHQPPFITDQDGRVWEILNSDHQTKLYVVLLGRMYTQSRKRYFDPKTLSRGVLVLQYQKGKFRRFYGNSGFIFNSMSYKFGDWRERVFTI</sequence>
<dbReference type="Pfam" id="PF06985">
    <property type="entry name" value="HET"/>
    <property type="match status" value="1"/>
</dbReference>
<dbReference type="OrthoDB" id="5122891at2759"/>